<dbReference type="Pfam" id="PF00975">
    <property type="entry name" value="Thioesterase"/>
    <property type="match status" value="1"/>
</dbReference>
<feature type="coiled-coil region" evidence="5">
    <location>
        <begin position="7"/>
        <end position="41"/>
    </location>
</feature>
<proteinExistence type="inferred from homology"/>
<evidence type="ECO:0000256" key="2">
    <source>
        <dbReference type="ARBA" id="ARBA00022450"/>
    </source>
</evidence>
<dbReference type="Gene3D" id="3.40.50.1820">
    <property type="entry name" value="alpha/beta hydrolase"/>
    <property type="match status" value="1"/>
</dbReference>
<evidence type="ECO:0000313" key="9">
    <source>
        <dbReference type="Proteomes" id="UP001164746"/>
    </source>
</evidence>
<evidence type="ECO:0000256" key="5">
    <source>
        <dbReference type="SAM" id="Coils"/>
    </source>
</evidence>
<dbReference type="InterPro" id="IPR001031">
    <property type="entry name" value="Thioesterase"/>
</dbReference>
<dbReference type="SUPFAM" id="SSF53474">
    <property type="entry name" value="alpha/beta-Hydrolases"/>
    <property type="match status" value="1"/>
</dbReference>
<dbReference type="Gene3D" id="3.40.366.10">
    <property type="entry name" value="Malonyl-Coenzyme A Acyl Carrier Protein, domain 2"/>
    <property type="match status" value="1"/>
</dbReference>
<keyword evidence="9" id="KW-1185">Reference proteome</keyword>
<keyword evidence="3" id="KW-0597">Phosphoprotein</keyword>
<keyword evidence="5" id="KW-0175">Coiled coil</keyword>
<dbReference type="InterPro" id="IPR014030">
    <property type="entry name" value="Ketoacyl_synth_N"/>
</dbReference>
<dbReference type="EMBL" id="CP111019">
    <property type="protein sequence ID" value="WAR13080.1"/>
    <property type="molecule type" value="Genomic_DNA"/>
</dbReference>
<dbReference type="Pfam" id="PF02801">
    <property type="entry name" value="Ketoacyl-synt_C"/>
    <property type="match status" value="1"/>
</dbReference>
<dbReference type="InterPro" id="IPR016035">
    <property type="entry name" value="Acyl_Trfase/lysoPLipase"/>
</dbReference>
<dbReference type="InterPro" id="IPR020841">
    <property type="entry name" value="PKS_Beta-ketoAc_synthase_dom"/>
</dbReference>
<name>A0ABY7ETA3_MYAAR</name>
<feature type="domain" description="Ketosynthase family 3 (KS3)" evidence="7">
    <location>
        <begin position="108"/>
        <end position="456"/>
    </location>
</feature>
<dbReference type="Pfam" id="PF00109">
    <property type="entry name" value="ketoacyl-synt"/>
    <property type="match status" value="2"/>
</dbReference>
<feature type="region of interest" description="Disordered" evidence="6">
    <location>
        <begin position="1466"/>
        <end position="1541"/>
    </location>
</feature>
<dbReference type="EC" id="3.1.2.14" evidence="1"/>
<dbReference type="PROSITE" id="PS52004">
    <property type="entry name" value="KS3_2"/>
    <property type="match status" value="1"/>
</dbReference>
<dbReference type="InterPro" id="IPR050091">
    <property type="entry name" value="PKS_NRPS_Biosynth_Enz"/>
</dbReference>
<dbReference type="SUPFAM" id="SSF53901">
    <property type="entry name" value="Thiolase-like"/>
    <property type="match status" value="2"/>
</dbReference>
<comment type="similarity">
    <text evidence="4">Belongs to the thiolase-like superfamily. Beta-ketoacyl-ACP synthases family.</text>
</comment>
<gene>
    <name evidence="8" type="ORF">MAR_027260</name>
</gene>
<dbReference type="InterPro" id="IPR016039">
    <property type="entry name" value="Thiolase-like"/>
</dbReference>
<dbReference type="Proteomes" id="UP001164746">
    <property type="component" value="Chromosome 8"/>
</dbReference>
<evidence type="ECO:0000256" key="3">
    <source>
        <dbReference type="ARBA" id="ARBA00022553"/>
    </source>
</evidence>
<dbReference type="Gene3D" id="3.30.70.3290">
    <property type="match status" value="1"/>
</dbReference>
<evidence type="ECO:0000313" key="8">
    <source>
        <dbReference type="EMBL" id="WAR13080.1"/>
    </source>
</evidence>
<dbReference type="CDD" id="cd00833">
    <property type="entry name" value="PKS"/>
    <property type="match status" value="1"/>
</dbReference>
<keyword evidence="2" id="KW-0596">Phosphopantetheine</keyword>
<keyword evidence="4" id="KW-0808">Transferase</keyword>
<organism evidence="8 9">
    <name type="scientific">Mya arenaria</name>
    <name type="common">Soft-shell clam</name>
    <dbReference type="NCBI Taxonomy" id="6604"/>
    <lineage>
        <taxon>Eukaryota</taxon>
        <taxon>Metazoa</taxon>
        <taxon>Spiralia</taxon>
        <taxon>Lophotrochozoa</taxon>
        <taxon>Mollusca</taxon>
        <taxon>Bivalvia</taxon>
        <taxon>Autobranchia</taxon>
        <taxon>Heteroconchia</taxon>
        <taxon>Euheterodonta</taxon>
        <taxon>Imparidentia</taxon>
        <taxon>Neoheterodontei</taxon>
        <taxon>Myida</taxon>
        <taxon>Myoidea</taxon>
        <taxon>Myidae</taxon>
        <taxon>Mya</taxon>
    </lineage>
</organism>
<evidence type="ECO:0000256" key="1">
    <source>
        <dbReference type="ARBA" id="ARBA00012480"/>
    </source>
</evidence>
<dbReference type="SMART" id="SM00825">
    <property type="entry name" value="PKS_KS"/>
    <property type="match status" value="1"/>
</dbReference>
<sequence>MGLRTLIREYRDVRRAFNNLIKDAEDQEKTTRNTRNTLKMKHTLNIKFINGQLCDTVKTAMQRSYVDCSISIIRDGFRVALVPGLVGVPERLRSGYVDPVETVHLYPRGFEGLILGSIHILPQTHENEFWEGLTSGRDLTEPHRWPVGLYNLPPRIGALPNINRFDNEYFNFSDEKVGGMNPMLWQLLEVVHECVVDSCLPLSTLRASKTGVYLACSASDIDSLLTSAPFSEEHRCNLILNPIKSRQMTNENLLSSDGRSHVFDQSEEGTVRAEGCAALLLAFCVDMVPRVYCLIQDAHMNSGRSMQNETKGEVDALRDLLEEVYEGCGVDTDNIAYIELQGCGNTMDAQRELQCISGVLCGERAQVLPVGSLTSNMGNMEAAAGLAGIIKSILILHHKEIPPNVIFSKDKPLFSEGQEILKKINIVEKSCAVKGEIIGVNSCENGGVNSHVILRAFHPDFDDSFCQVQGDTVVPFTARNIEGVEKVISFVENNRFNTDLLRLMTSSLMSHDMNQPIRGYIHISSKEEDLDIHHDCGADVPEALFLCIDDVLQCPVTISPNVLELDSFMEALNVCSKSIRLIEPDLDFEELFNKGDSFDPYTRQGLLLATAVYISLIDCLEEAGLEFEGVMGCGLSEVVAAYIDGCISLDQCFQTMNCIGSLFEKYRDENTRNWCRMTVDMPFDEVFQLGPYAHFSGCESAGVSQLIMESSSLDCVLGKVDDRGGMCVNTEMDCVPVYTPLLANSVEHLLRDLRDIIPSPAYSSQHLYSSQVGWGSDIEAPQCLIDPGYVARLLVRPCMRFQALSHMAYLGLTLTLTMLRDNIRSLNESSIANTSVGLRYNVASVKHGLDETASTVPYGADTSMVNGVPEMMCQPSVSSLCKTLGELHIRDKSERVPYLIQHDEGIHSALSVLVYHSVKAISEEVKMETSVLLKGNFKVKADPNLPCIPGYNLDINENVSKNYDRPEECEKTEICWEDSWLDFINETLEFAIGNLDSTLQEVTFDPVYHHREAKECPSLCRSGGLSLMLKAASRSNDLELTQYDASLDVSLVASGSSTCLATTVMMYSIHSNQKERQKLLLYKGERSANGKMEPVFGFIDLSGNVEVQDIELKSEISHEELEMCVPYLMAAYLLYDVAKMESGESLLVLPPHDTTAVYMIALACQLGVSVYTCTEDIETLHSLQGMFPEIQVFHGGLLYTGLMAHTRAMGSTERVDNALVRDNITVCVPRVSQAIRSFMAKSNEDQQALIFNLRNGDIAKLAESGYPESKGLLYSQEEISCLDPPFPVLSLMRHLTGPVQEGALEEVSQTVRLAIQKLQEKVMPIPKDFSMVDTSCLLKNPLDKLNSDPDLSLDPVVNLESRSYTEGSTIERSRPLEDYTMNKGMLETPERSQSGRYSPDVNIITLTDPFLDMAVSPVDNKKLMVQGVPPTSTPMLGTDGLNNDVIMARPLEESYLETHPQETSFHIFKDEESGEVPRTGETTQGSMKNETDKKGKRLESPKPPELEDSTKIGSPKPKIKAPQQQSPRPWGSPFPRNRKTPTIVLTDVDHSDFKRMNSPSYQRPGTPMVKQPLHGFHKHMAKKNKPVPGRLLLPKPRVDLLLTHPPMSPLTNELREVLTPRLTTCVVPLNTVEDKGQPPLFVIHPVSNAGYMDVYSTLGKEMSVPCFGIRKTSSTPTTSVTAMARYYKVAIEMSYPNGPYIIAGYSFAALVAIEIALEFQRSGKQVEKVIVFDGSPLYIQSQLSHDMKHLPPNANQSEVHEALVTGALVGWLSYFRPTGSRLLMYGLMRKLPSTADKIETAVDLTFGNAIVSNTKNKTRWLTAKEKVLQQRRLPGAGNRFGDAAREIVRLMRRDKATEYVAQAQMAYKYRTTEKLTGDIWLYRVKSKPISGNTELPEDYGLYEVTRGNVHVRLYEGQHSSLLTGEFISPLAADINRLLTGTETNVETSLV</sequence>
<evidence type="ECO:0000256" key="4">
    <source>
        <dbReference type="RuleBase" id="RU003694"/>
    </source>
</evidence>
<evidence type="ECO:0000259" key="7">
    <source>
        <dbReference type="PROSITE" id="PS52004"/>
    </source>
</evidence>
<feature type="compositionally biased region" description="Basic and acidic residues" evidence="6">
    <location>
        <begin position="1489"/>
        <end position="1510"/>
    </location>
</feature>
<dbReference type="InterPro" id="IPR001227">
    <property type="entry name" value="Ac_transferase_dom_sf"/>
</dbReference>
<accession>A0ABY7ETA3</accession>
<dbReference type="SUPFAM" id="SSF52151">
    <property type="entry name" value="FabD/lysophospholipase-like"/>
    <property type="match status" value="1"/>
</dbReference>
<protein>
    <recommendedName>
        <fullName evidence="1">oleoyl-[acyl-carrier-protein] hydrolase</fullName>
        <ecNumber evidence="1">3.1.2.14</ecNumber>
    </recommendedName>
</protein>
<dbReference type="InterPro" id="IPR029058">
    <property type="entry name" value="AB_hydrolase_fold"/>
</dbReference>
<dbReference type="InterPro" id="IPR032821">
    <property type="entry name" value="PKS_assoc"/>
</dbReference>
<dbReference type="Gene3D" id="3.40.47.10">
    <property type="match status" value="2"/>
</dbReference>
<dbReference type="InterPro" id="IPR014031">
    <property type="entry name" value="Ketoacyl_synth_C"/>
</dbReference>
<reference evidence="8" key="1">
    <citation type="submission" date="2022-11" db="EMBL/GenBank/DDBJ databases">
        <title>Centuries of genome instability and evolution in soft-shell clam transmissible cancer (bioRxiv).</title>
        <authorList>
            <person name="Hart S.F.M."/>
            <person name="Yonemitsu M.A."/>
            <person name="Giersch R.M."/>
            <person name="Beal B.F."/>
            <person name="Arriagada G."/>
            <person name="Davis B.W."/>
            <person name="Ostrander E.A."/>
            <person name="Goff S.P."/>
            <person name="Metzger M.J."/>
        </authorList>
    </citation>
    <scope>NUCLEOTIDE SEQUENCE</scope>
    <source>
        <strain evidence="8">MELC-2E11</strain>
        <tissue evidence="8">Siphon/mantle</tissue>
    </source>
</reference>
<evidence type="ECO:0000256" key="6">
    <source>
        <dbReference type="SAM" id="MobiDB-lite"/>
    </source>
</evidence>
<dbReference type="PANTHER" id="PTHR43775">
    <property type="entry name" value="FATTY ACID SYNTHASE"/>
    <property type="match status" value="1"/>
</dbReference>
<dbReference type="PANTHER" id="PTHR43775:SF37">
    <property type="entry name" value="SI:DKEY-61P9.11"/>
    <property type="match status" value="1"/>
</dbReference>
<dbReference type="Pfam" id="PF16197">
    <property type="entry name" value="KAsynt_C_assoc"/>
    <property type="match status" value="1"/>
</dbReference>